<dbReference type="CDD" id="cd01335">
    <property type="entry name" value="Radical_SAM"/>
    <property type="match status" value="1"/>
</dbReference>
<evidence type="ECO:0000313" key="6">
    <source>
        <dbReference type="EMBL" id="GIJ72445.1"/>
    </source>
</evidence>
<reference evidence="6" key="1">
    <citation type="submission" date="2021-01" db="EMBL/GenBank/DDBJ databases">
        <title>Whole genome shotgun sequence of Virgisporangium ochraceum NBRC 16418.</title>
        <authorList>
            <person name="Komaki H."/>
            <person name="Tamura T."/>
        </authorList>
    </citation>
    <scope>NUCLEOTIDE SEQUENCE</scope>
    <source>
        <strain evidence="6">NBRC 16418</strain>
    </source>
</reference>
<evidence type="ECO:0000259" key="5">
    <source>
        <dbReference type="Pfam" id="PF04055"/>
    </source>
</evidence>
<evidence type="ECO:0000256" key="1">
    <source>
        <dbReference type="ARBA" id="ARBA00022691"/>
    </source>
</evidence>
<sequence length="384" mass="41119">MTAGGWHPSAFNQFVVKVHSRCNLACDYCYVYESVDQGWRGQPPVMADDVFAEACTRIRDHVQRHAVPATGLVFHGGEPLLAGAARLDRFAATARRIVGPVTSLRLGLQTNGVLVTPAFVDVFARNRIRVAVSIDGDRAGHDRHRVTKAGGGSYGRAVAGVSALAEAGLLGGLLCTIDLSNDPVTTYDALAALNPPVVDFLLPHANWAAPPPGPAGAFGRWLVTVFDRWYRADAPRPRVRLFEEILTLLLGGRADTEAIGLAPVRVAVIETDGTLEQVDALKTTYAGATRLTLRGGGNPLDAALTAPSIVARQIGAAALGDRCRPCDLRDVCGGGNYTHRYDPATGFRNPSVFCPDLMTLIRHIGATVRAELDPILRKRRTHVA</sequence>
<keyword evidence="7" id="KW-1185">Reference proteome</keyword>
<keyword evidence="1" id="KW-0949">S-adenosyl-L-methionine</keyword>
<dbReference type="SUPFAM" id="SSF102114">
    <property type="entry name" value="Radical SAM enzymes"/>
    <property type="match status" value="1"/>
</dbReference>
<dbReference type="SFLD" id="SFLDG01067">
    <property type="entry name" value="SPASM/twitch_domain_containing"/>
    <property type="match status" value="1"/>
</dbReference>
<evidence type="ECO:0000256" key="3">
    <source>
        <dbReference type="ARBA" id="ARBA00023004"/>
    </source>
</evidence>
<dbReference type="SFLD" id="SFLDG01072">
    <property type="entry name" value="dehydrogenase_like"/>
    <property type="match status" value="1"/>
</dbReference>
<name>A0A8J4EEC5_9ACTN</name>
<dbReference type="NCBIfam" id="TIGR04269">
    <property type="entry name" value="SAM_SPASM_FxsB"/>
    <property type="match status" value="1"/>
</dbReference>
<dbReference type="EMBL" id="BOPH01000101">
    <property type="protein sequence ID" value="GIJ72445.1"/>
    <property type="molecule type" value="Genomic_DNA"/>
</dbReference>
<dbReference type="PANTHER" id="PTHR43273:SF8">
    <property type="entry name" value="RADICAL SAM DOMAIN PROTEIN"/>
    <property type="match status" value="1"/>
</dbReference>
<dbReference type="Gene3D" id="3.20.20.70">
    <property type="entry name" value="Aldolase class I"/>
    <property type="match status" value="1"/>
</dbReference>
<keyword evidence="3" id="KW-0408">Iron</keyword>
<dbReference type="Proteomes" id="UP000635606">
    <property type="component" value="Unassembled WGS sequence"/>
</dbReference>
<keyword evidence="2" id="KW-0479">Metal-binding</keyword>
<evidence type="ECO:0000256" key="2">
    <source>
        <dbReference type="ARBA" id="ARBA00022723"/>
    </source>
</evidence>
<feature type="domain" description="Radical SAM core" evidence="5">
    <location>
        <begin position="18"/>
        <end position="170"/>
    </location>
</feature>
<dbReference type="InterPro" id="IPR026335">
    <property type="entry name" value="rSAM_SPASM_FxsB"/>
</dbReference>
<dbReference type="InterPro" id="IPR058240">
    <property type="entry name" value="rSAM_sf"/>
</dbReference>
<dbReference type="AlphaFoldDB" id="A0A8J4EEC5"/>
<organism evidence="6 7">
    <name type="scientific">Virgisporangium ochraceum</name>
    <dbReference type="NCBI Taxonomy" id="65505"/>
    <lineage>
        <taxon>Bacteria</taxon>
        <taxon>Bacillati</taxon>
        <taxon>Actinomycetota</taxon>
        <taxon>Actinomycetes</taxon>
        <taxon>Micromonosporales</taxon>
        <taxon>Micromonosporaceae</taxon>
        <taxon>Virgisporangium</taxon>
    </lineage>
</organism>
<dbReference type="SFLD" id="SFLDS00029">
    <property type="entry name" value="Radical_SAM"/>
    <property type="match status" value="1"/>
</dbReference>
<dbReference type="GO" id="GO:0016491">
    <property type="term" value="F:oxidoreductase activity"/>
    <property type="evidence" value="ECO:0007669"/>
    <property type="project" value="InterPro"/>
</dbReference>
<dbReference type="InterPro" id="IPR013785">
    <property type="entry name" value="Aldolase_TIM"/>
</dbReference>
<dbReference type="PANTHER" id="PTHR43273">
    <property type="entry name" value="ANAEROBIC SULFATASE-MATURATING ENZYME HOMOLOG ASLB-RELATED"/>
    <property type="match status" value="1"/>
</dbReference>
<keyword evidence="4" id="KW-0411">Iron-sulfur</keyword>
<dbReference type="RefSeq" id="WP_203932296.1">
    <property type="nucleotide sequence ID" value="NZ_BOPH01000101.1"/>
</dbReference>
<gene>
    <name evidence="6" type="ORF">Voc01_073620</name>
</gene>
<protein>
    <recommendedName>
        <fullName evidence="5">Radical SAM core domain-containing protein</fullName>
    </recommendedName>
</protein>
<dbReference type="SFLD" id="SFLDG01386">
    <property type="entry name" value="main_SPASM_domain-containing"/>
    <property type="match status" value="1"/>
</dbReference>
<comment type="caution">
    <text evidence="6">The sequence shown here is derived from an EMBL/GenBank/DDBJ whole genome shotgun (WGS) entry which is preliminary data.</text>
</comment>
<evidence type="ECO:0000256" key="4">
    <source>
        <dbReference type="ARBA" id="ARBA00023014"/>
    </source>
</evidence>
<accession>A0A8J4EEC5</accession>
<dbReference type="GO" id="GO:0046872">
    <property type="term" value="F:metal ion binding"/>
    <property type="evidence" value="ECO:0007669"/>
    <property type="project" value="UniProtKB-KW"/>
</dbReference>
<dbReference type="GO" id="GO:0051536">
    <property type="term" value="F:iron-sulfur cluster binding"/>
    <property type="evidence" value="ECO:0007669"/>
    <property type="project" value="UniProtKB-KW"/>
</dbReference>
<dbReference type="InterPro" id="IPR007197">
    <property type="entry name" value="rSAM"/>
</dbReference>
<proteinExistence type="predicted"/>
<dbReference type="Pfam" id="PF04055">
    <property type="entry name" value="Radical_SAM"/>
    <property type="match status" value="1"/>
</dbReference>
<dbReference type="InterPro" id="IPR023867">
    <property type="entry name" value="Sulphatase_maturase_rSAM"/>
</dbReference>
<evidence type="ECO:0000313" key="7">
    <source>
        <dbReference type="Proteomes" id="UP000635606"/>
    </source>
</evidence>